<dbReference type="GO" id="GO:0005886">
    <property type="term" value="C:plasma membrane"/>
    <property type="evidence" value="ECO:0007669"/>
    <property type="project" value="UniProtKB-SubCell"/>
</dbReference>
<keyword evidence="3 6" id="KW-0812">Transmembrane</keyword>
<dbReference type="Pfam" id="PF01810">
    <property type="entry name" value="LysE"/>
    <property type="match status" value="1"/>
</dbReference>
<organism evidence="7 8">
    <name type="scientific">Pseudidiomarina woesei</name>
    <dbReference type="NCBI Taxonomy" id="1381080"/>
    <lineage>
        <taxon>Bacteria</taxon>
        <taxon>Pseudomonadati</taxon>
        <taxon>Pseudomonadota</taxon>
        <taxon>Gammaproteobacteria</taxon>
        <taxon>Alteromonadales</taxon>
        <taxon>Idiomarinaceae</taxon>
        <taxon>Pseudidiomarina</taxon>
    </lineage>
</organism>
<evidence type="ECO:0000256" key="4">
    <source>
        <dbReference type="ARBA" id="ARBA00022989"/>
    </source>
</evidence>
<keyword evidence="4 6" id="KW-1133">Transmembrane helix</keyword>
<evidence type="ECO:0000256" key="2">
    <source>
        <dbReference type="ARBA" id="ARBA00022475"/>
    </source>
</evidence>
<keyword evidence="5 6" id="KW-0472">Membrane</keyword>
<feature type="transmembrane region" description="Helical" evidence="6">
    <location>
        <begin position="75"/>
        <end position="96"/>
    </location>
</feature>
<feature type="transmembrane region" description="Helical" evidence="6">
    <location>
        <begin position="162"/>
        <end position="183"/>
    </location>
</feature>
<evidence type="ECO:0000256" key="3">
    <source>
        <dbReference type="ARBA" id="ARBA00022692"/>
    </source>
</evidence>
<sequence length="224" mass="24401">MENLSIYLGEFLTIATLHFLAVASPGPDFAVTTRYSISYGRSVGRWVALGIGTGIFLHVAYSVLGVALVIHRYQWVYGSLLLLGAGYLGWLGWQAIQAKPNTMPVNQTQATGLAKAPQLPASKAFRIGFLTNGLNVKATLFFLALFSTVIAPSTPTMVKVGYGVYMAVATAAWFLLLATLITWPPFLNRLVAISHWIDRAMGVALIGLSLKLIYDWLVLIKIIL</sequence>
<feature type="transmembrane region" description="Helical" evidence="6">
    <location>
        <begin position="46"/>
        <end position="68"/>
    </location>
</feature>
<keyword evidence="2" id="KW-1003">Cell membrane</keyword>
<keyword evidence="8" id="KW-1185">Reference proteome</keyword>
<name>A0A0K6GVX6_9GAMM</name>
<comment type="subcellular location">
    <subcellularLocation>
        <location evidence="1">Cell membrane</location>
        <topology evidence="1">Multi-pass membrane protein</topology>
    </subcellularLocation>
</comment>
<accession>A0A0K6GVX6</accession>
<dbReference type="AlphaFoldDB" id="A0A0K6GVX6"/>
<evidence type="ECO:0000313" key="7">
    <source>
        <dbReference type="EMBL" id="CUA82725.1"/>
    </source>
</evidence>
<dbReference type="PANTHER" id="PTHR30086">
    <property type="entry name" value="ARGININE EXPORTER PROTEIN ARGO"/>
    <property type="match status" value="1"/>
</dbReference>
<dbReference type="GO" id="GO:0015171">
    <property type="term" value="F:amino acid transmembrane transporter activity"/>
    <property type="evidence" value="ECO:0007669"/>
    <property type="project" value="TreeGrafter"/>
</dbReference>
<gene>
    <name evidence="7" type="ORF">Ga0061064_0187</name>
</gene>
<dbReference type="PANTHER" id="PTHR30086:SF21">
    <property type="entry name" value="TRANSPORT PROTEIN"/>
    <property type="match status" value="1"/>
</dbReference>
<dbReference type="PIRSF" id="PIRSF006324">
    <property type="entry name" value="LeuE"/>
    <property type="match status" value="1"/>
</dbReference>
<feature type="transmembrane region" description="Helical" evidence="6">
    <location>
        <begin position="127"/>
        <end position="150"/>
    </location>
</feature>
<dbReference type="OrthoDB" id="581870at2"/>
<dbReference type="RefSeq" id="WP_055437913.1">
    <property type="nucleotide sequence ID" value="NZ_CYHB01000001.1"/>
</dbReference>
<proteinExistence type="predicted"/>
<evidence type="ECO:0000256" key="6">
    <source>
        <dbReference type="SAM" id="Phobius"/>
    </source>
</evidence>
<evidence type="ECO:0000256" key="1">
    <source>
        <dbReference type="ARBA" id="ARBA00004651"/>
    </source>
</evidence>
<dbReference type="InterPro" id="IPR001123">
    <property type="entry name" value="LeuE-type"/>
</dbReference>
<dbReference type="EMBL" id="CYHB01000001">
    <property type="protein sequence ID" value="CUA82725.1"/>
    <property type="molecule type" value="Genomic_DNA"/>
</dbReference>
<evidence type="ECO:0000256" key="5">
    <source>
        <dbReference type="ARBA" id="ARBA00023136"/>
    </source>
</evidence>
<protein>
    <submittedName>
        <fullName evidence="7">Threonine/homoserine/homoserine lactone efflux protein</fullName>
    </submittedName>
</protein>
<evidence type="ECO:0000313" key="8">
    <source>
        <dbReference type="Proteomes" id="UP000182598"/>
    </source>
</evidence>
<dbReference type="Proteomes" id="UP000182598">
    <property type="component" value="Unassembled WGS sequence"/>
</dbReference>
<reference evidence="8" key="1">
    <citation type="submission" date="2015-08" db="EMBL/GenBank/DDBJ databases">
        <authorList>
            <person name="Varghese N."/>
        </authorList>
    </citation>
    <scope>NUCLEOTIDE SEQUENCE [LARGE SCALE GENOMIC DNA]</scope>
    <source>
        <strain evidence="8">DSM 27808</strain>
    </source>
</reference>
<feature type="transmembrane region" description="Helical" evidence="6">
    <location>
        <begin position="203"/>
        <end position="223"/>
    </location>
</feature>